<keyword evidence="1" id="KW-0229">DNA integration</keyword>
<sequence length="538" mass="62770">MGTIAERTTADGKTRYRAQIRITRKGLPPFIKTRTFAKESLAKEWIKRLEAEILVNPAILNPEAKVVSKTLEQFITQYLDEISDEFADTKTAALKNICNYDIAHKDAYTLSRQDFSSFAIERRKGNPIEMIDGVAPATALKDLSHISSVLNHAELVWGEDVAHAKNELSHSLIGLKKARIVTKSKERDRLITSEELHILTNHFYKGWKRVRNAIPMHLVMWLAIYTGRREGELCEMRLADFDKKNSQWKIRDVKNPDGSKGNHKFAHLEPNALLIIEELLEPSTRKRMLELGYSDELLLPVNVQTVSDYFRRACRLNGIEDLRFHDLRHEAATRYAEDGFTIPQLQTITLHSSWNSLKRYVNLRKRGERLDYQTAIQFARQQYDDNYSKFALKQRYVSAADIADAEEAYSQVQTPDVINTEFSFIKEQLERFMKSFRPTKSVKDMYKEKSNIQNIFAWNDVQQSFVVPYIQNAWENWFNDNGAIDWEQLPNDTTHFSIKGLDVLKIENERVYKWEKEIEKWFDITKYFDADISNLIKK</sequence>
<dbReference type="Pfam" id="PF00589">
    <property type="entry name" value="Phage_integrase"/>
    <property type="match status" value="1"/>
</dbReference>
<feature type="domain" description="Tyr recombinase" evidence="5">
    <location>
        <begin position="186"/>
        <end position="375"/>
    </location>
</feature>
<dbReference type="GO" id="GO:0003677">
    <property type="term" value="F:DNA binding"/>
    <property type="evidence" value="ECO:0007669"/>
    <property type="project" value="UniProtKB-UniRule"/>
</dbReference>
<evidence type="ECO:0000259" key="6">
    <source>
        <dbReference type="PROSITE" id="PS51900"/>
    </source>
</evidence>
<evidence type="ECO:0000313" key="8">
    <source>
        <dbReference type="Proteomes" id="UP000075680"/>
    </source>
</evidence>
<dbReference type="SUPFAM" id="SSF56349">
    <property type="entry name" value="DNA breaking-rejoining enzymes"/>
    <property type="match status" value="1"/>
</dbReference>
<evidence type="ECO:0000259" key="5">
    <source>
        <dbReference type="PROSITE" id="PS51898"/>
    </source>
</evidence>
<dbReference type="InterPro" id="IPR002104">
    <property type="entry name" value="Integrase_catalytic"/>
</dbReference>
<dbReference type="RefSeq" id="WP_061517804.1">
    <property type="nucleotide sequence ID" value="NZ_JRUE01000022.1"/>
</dbReference>
<feature type="domain" description="Core-binding (CB)" evidence="6">
    <location>
        <begin position="69"/>
        <end position="154"/>
    </location>
</feature>
<evidence type="ECO:0000313" key="7">
    <source>
        <dbReference type="EMBL" id="KXZ74161.1"/>
    </source>
</evidence>
<organism evidence="7 8">
    <name type="scientific">Acinetobacter venetianus</name>
    <dbReference type="NCBI Taxonomy" id="52133"/>
    <lineage>
        <taxon>Bacteria</taxon>
        <taxon>Pseudomonadati</taxon>
        <taxon>Pseudomonadota</taxon>
        <taxon>Gammaproteobacteria</taxon>
        <taxon>Moraxellales</taxon>
        <taxon>Moraxellaceae</taxon>
        <taxon>Acinetobacter</taxon>
    </lineage>
</organism>
<accession>A0A150I2X6</accession>
<evidence type="ECO:0000256" key="2">
    <source>
        <dbReference type="ARBA" id="ARBA00023125"/>
    </source>
</evidence>
<dbReference type="InterPro" id="IPR013762">
    <property type="entry name" value="Integrase-like_cat_sf"/>
</dbReference>
<dbReference type="Proteomes" id="UP000075680">
    <property type="component" value="Unassembled WGS sequence"/>
</dbReference>
<evidence type="ECO:0000256" key="1">
    <source>
        <dbReference type="ARBA" id="ARBA00022908"/>
    </source>
</evidence>
<dbReference type="AlphaFoldDB" id="A0A150I2X6"/>
<dbReference type="PROSITE" id="PS51900">
    <property type="entry name" value="CB"/>
    <property type="match status" value="1"/>
</dbReference>
<dbReference type="GO" id="GO:0015074">
    <property type="term" value="P:DNA integration"/>
    <property type="evidence" value="ECO:0007669"/>
    <property type="project" value="UniProtKB-KW"/>
</dbReference>
<dbReference type="InterPro" id="IPR044068">
    <property type="entry name" value="CB"/>
</dbReference>
<gene>
    <name evidence="7" type="ORF">AVENLUH5627_00096</name>
</gene>
<dbReference type="PANTHER" id="PTHR30349:SF94">
    <property type="entry name" value="INTEGRASE_RECOMBINASE HI_1414-RELATED"/>
    <property type="match status" value="1"/>
</dbReference>
<evidence type="ECO:0000256" key="3">
    <source>
        <dbReference type="ARBA" id="ARBA00023172"/>
    </source>
</evidence>
<evidence type="ECO:0000256" key="4">
    <source>
        <dbReference type="PROSITE-ProRule" id="PRU01248"/>
    </source>
</evidence>
<name>A0A150I2X6_9GAMM</name>
<keyword evidence="3" id="KW-0233">DNA recombination</keyword>
<dbReference type="PANTHER" id="PTHR30349">
    <property type="entry name" value="PHAGE INTEGRASE-RELATED"/>
    <property type="match status" value="1"/>
</dbReference>
<dbReference type="PROSITE" id="PS51898">
    <property type="entry name" value="TYR_RECOMBINASE"/>
    <property type="match status" value="1"/>
</dbReference>
<dbReference type="PATRIC" id="fig|52133.18.peg.101"/>
<proteinExistence type="predicted"/>
<dbReference type="GO" id="GO:0006310">
    <property type="term" value="P:DNA recombination"/>
    <property type="evidence" value="ECO:0007669"/>
    <property type="project" value="UniProtKB-KW"/>
</dbReference>
<comment type="caution">
    <text evidence="7">The sequence shown here is derived from an EMBL/GenBank/DDBJ whole genome shotgun (WGS) entry which is preliminary data.</text>
</comment>
<dbReference type="InterPro" id="IPR011010">
    <property type="entry name" value="DNA_brk_join_enz"/>
</dbReference>
<dbReference type="EMBL" id="JRUE01000022">
    <property type="protein sequence ID" value="KXZ74161.1"/>
    <property type="molecule type" value="Genomic_DNA"/>
</dbReference>
<protein>
    <submittedName>
        <fullName evidence="7">Phage integrase family protein</fullName>
    </submittedName>
</protein>
<dbReference type="InterPro" id="IPR050090">
    <property type="entry name" value="Tyrosine_recombinase_XerCD"/>
</dbReference>
<reference evidence="7 8" key="1">
    <citation type="journal article" date="2016" name="Sci. Rep.">
        <title>Genomic and phenotypic characterization of the species Acinetobacter venetianus.</title>
        <authorList>
            <person name="Fondi M."/>
            <person name="Maida I."/>
            <person name="Perrin E."/>
            <person name="Orlandini V."/>
            <person name="La Torre L."/>
            <person name="Bosi E."/>
            <person name="Negroni A."/>
            <person name="Zanaroli G."/>
            <person name="Fava F."/>
            <person name="Decorosi F."/>
            <person name="Giovannetti L."/>
            <person name="Viti C."/>
            <person name="Vaneechoutte M."/>
            <person name="Dijkshoorn L."/>
            <person name="Fani R."/>
        </authorList>
    </citation>
    <scope>NUCLEOTIDE SEQUENCE [LARGE SCALE GENOMIC DNA]</scope>
    <source>
        <strain evidence="7 8">LUH5627</strain>
    </source>
</reference>
<keyword evidence="2 4" id="KW-0238">DNA-binding</keyword>
<dbReference type="Gene3D" id="1.10.443.10">
    <property type="entry name" value="Intergrase catalytic core"/>
    <property type="match status" value="1"/>
</dbReference>